<gene>
    <name evidence="1" type="ORF">NM208_g4317</name>
</gene>
<protein>
    <submittedName>
        <fullName evidence="1">Uncharacterized protein</fullName>
    </submittedName>
</protein>
<accession>A0ACC1SL74</accession>
<sequence length="325" mass="35619">MPSSLIDYPTNETGVNFLVGERLGRRWTIWFAMVWVVVGTGLQTSAYHVAHLVIGRIVTGIGTGLKSSTVPTYQSELCTATSRGRLVSAEVLFVGVGIVVAYWFNFGMSFVGGPFAWRLPIALKAAMAIGVIILVFALPESPRWLFNHGRQEEAIEVLCAVHDKAPDDEFIVAEKRAILQALEIESEINRSFFSAFKSDSIKTGYRVFLAWLIQLMNQIVGINLIVYYIPSVLRLNVGMEAQLSQILGGCIQMMFMFGSLLPTFALDRMGRRKTMIGGCAGLGFCMLMVAALLSQADGGATTRGTNFASASVTFFFLYMLVYGAT</sequence>
<dbReference type="EMBL" id="JANRMS010000319">
    <property type="protein sequence ID" value="KAJ3542020.1"/>
    <property type="molecule type" value="Genomic_DNA"/>
</dbReference>
<dbReference type="Proteomes" id="UP001148629">
    <property type="component" value="Unassembled WGS sequence"/>
</dbReference>
<organism evidence="1 2">
    <name type="scientific">Fusarium decemcellulare</name>
    <dbReference type="NCBI Taxonomy" id="57161"/>
    <lineage>
        <taxon>Eukaryota</taxon>
        <taxon>Fungi</taxon>
        <taxon>Dikarya</taxon>
        <taxon>Ascomycota</taxon>
        <taxon>Pezizomycotina</taxon>
        <taxon>Sordariomycetes</taxon>
        <taxon>Hypocreomycetidae</taxon>
        <taxon>Hypocreales</taxon>
        <taxon>Nectriaceae</taxon>
        <taxon>Fusarium</taxon>
        <taxon>Fusarium decemcellulare species complex</taxon>
    </lineage>
</organism>
<reference evidence="1" key="1">
    <citation type="submission" date="2022-08" db="EMBL/GenBank/DDBJ databases">
        <title>Genome Sequence of Fusarium decemcellulare.</title>
        <authorList>
            <person name="Buettner E."/>
        </authorList>
    </citation>
    <scope>NUCLEOTIDE SEQUENCE</scope>
    <source>
        <strain evidence="1">Babe19</strain>
    </source>
</reference>
<keyword evidence="2" id="KW-1185">Reference proteome</keyword>
<evidence type="ECO:0000313" key="1">
    <source>
        <dbReference type="EMBL" id="KAJ3542020.1"/>
    </source>
</evidence>
<evidence type="ECO:0000313" key="2">
    <source>
        <dbReference type="Proteomes" id="UP001148629"/>
    </source>
</evidence>
<proteinExistence type="predicted"/>
<comment type="caution">
    <text evidence="1">The sequence shown here is derived from an EMBL/GenBank/DDBJ whole genome shotgun (WGS) entry which is preliminary data.</text>
</comment>
<name>A0ACC1SL74_9HYPO</name>